<dbReference type="InterPro" id="IPR016187">
    <property type="entry name" value="CTDL_fold"/>
</dbReference>
<dbReference type="FunFam" id="3.10.100.10:FF:000001">
    <property type="entry name" value="Hyaluronan proteoglycan link protein 1"/>
    <property type="match status" value="1"/>
</dbReference>
<dbReference type="SMART" id="SM00554">
    <property type="entry name" value="FAS1"/>
    <property type="match status" value="7"/>
</dbReference>
<keyword evidence="3 13" id="KW-0812">Transmembrane</keyword>
<dbReference type="InterPro" id="IPR000742">
    <property type="entry name" value="EGF"/>
</dbReference>
<feature type="disulfide bond" evidence="10">
    <location>
        <begin position="1415"/>
        <end position="1432"/>
    </location>
</feature>
<feature type="compositionally biased region" description="Acidic residues" evidence="12">
    <location>
        <begin position="2522"/>
        <end position="2533"/>
    </location>
</feature>
<dbReference type="SMART" id="SM00445">
    <property type="entry name" value="LINK"/>
    <property type="match status" value="1"/>
</dbReference>
<evidence type="ECO:0000256" key="10">
    <source>
        <dbReference type="PROSITE-ProRule" id="PRU00076"/>
    </source>
</evidence>
<evidence type="ECO:0000256" key="14">
    <source>
        <dbReference type="SAM" id="SignalP"/>
    </source>
</evidence>
<dbReference type="InterPro" id="IPR056806">
    <property type="entry name" value="EGF_STAB1-2"/>
</dbReference>
<feature type="domain" description="FAS1" evidence="16">
    <location>
        <begin position="485"/>
        <end position="620"/>
    </location>
</feature>
<feature type="disulfide bond" evidence="10">
    <location>
        <begin position="736"/>
        <end position="745"/>
    </location>
</feature>
<feature type="domain" description="FAS1" evidence="16">
    <location>
        <begin position="966"/>
        <end position="1097"/>
    </location>
</feature>
<dbReference type="InterPro" id="IPR024731">
    <property type="entry name" value="NELL2-like_EGF"/>
</dbReference>
<protein>
    <recommendedName>
        <fullName evidence="20">Stabilin 1</fullName>
    </recommendedName>
</protein>
<feature type="disulfide bond" evidence="10">
    <location>
        <begin position="1349"/>
        <end position="1358"/>
    </location>
</feature>
<keyword evidence="8" id="KW-0325">Glycoprotein</keyword>
<keyword evidence="4 13" id="KW-1133">Transmembrane helix</keyword>
<dbReference type="FunFam" id="2.10.25.10:FF:000040">
    <property type="entry name" value="Stabilin 2"/>
    <property type="match status" value="5"/>
</dbReference>
<evidence type="ECO:0008006" key="20">
    <source>
        <dbReference type="Google" id="ProtNLM"/>
    </source>
</evidence>
<dbReference type="PANTHER" id="PTHR24038:SF8">
    <property type="entry name" value="STABILIN-1"/>
    <property type="match status" value="1"/>
</dbReference>
<feature type="chain" id="PRO_5044265268" description="Stabilin 1" evidence="14">
    <location>
        <begin position="17"/>
        <end position="2542"/>
    </location>
</feature>
<feature type="disulfide bond" evidence="10">
    <location>
        <begin position="1411"/>
        <end position="1421"/>
    </location>
</feature>
<feature type="domain" description="EGF-like" evidence="15">
    <location>
        <begin position="925"/>
        <end position="966"/>
    </location>
</feature>
<dbReference type="GO" id="GO:0007155">
    <property type="term" value="P:cell adhesion"/>
    <property type="evidence" value="ECO:0007669"/>
    <property type="project" value="InterPro"/>
</dbReference>
<dbReference type="PANTHER" id="PTHR24038">
    <property type="entry name" value="STABILIN"/>
    <property type="match status" value="1"/>
</dbReference>
<evidence type="ECO:0000256" key="8">
    <source>
        <dbReference type="ARBA" id="ARBA00023180"/>
    </source>
</evidence>
<evidence type="ECO:0000313" key="18">
    <source>
        <dbReference type="Ensembl" id="ENSOABP00000051865.2"/>
    </source>
</evidence>
<feature type="disulfide bond" evidence="11">
    <location>
        <begin position="2233"/>
        <end position="2254"/>
    </location>
</feature>
<feature type="domain" description="EGF-like" evidence="15">
    <location>
        <begin position="1489"/>
        <end position="1530"/>
    </location>
</feature>
<evidence type="ECO:0000256" key="12">
    <source>
        <dbReference type="SAM" id="MobiDB-lite"/>
    </source>
</evidence>
<feature type="domain" description="EGF-like" evidence="15">
    <location>
        <begin position="144"/>
        <end position="181"/>
    </location>
</feature>
<evidence type="ECO:0000256" key="11">
    <source>
        <dbReference type="PROSITE-ProRule" id="PRU00323"/>
    </source>
</evidence>
<feature type="domain" description="EGF-like" evidence="15">
    <location>
        <begin position="706"/>
        <end position="746"/>
    </location>
</feature>
<evidence type="ECO:0000256" key="6">
    <source>
        <dbReference type="ARBA" id="ARBA00023157"/>
    </source>
</evidence>
<evidence type="ECO:0000256" key="5">
    <source>
        <dbReference type="ARBA" id="ARBA00023136"/>
    </source>
</evidence>
<dbReference type="GO" id="GO:0016020">
    <property type="term" value="C:membrane"/>
    <property type="evidence" value="ECO:0007669"/>
    <property type="project" value="UniProtKB-SubCell"/>
</dbReference>
<feature type="domain" description="FAS1" evidence="16">
    <location>
        <begin position="2300"/>
        <end position="2432"/>
    </location>
</feature>
<feature type="domain" description="EGF-like" evidence="15">
    <location>
        <begin position="1990"/>
        <end position="2027"/>
    </location>
</feature>
<dbReference type="PROSITE" id="PS01248">
    <property type="entry name" value="EGF_LAM_1"/>
    <property type="match status" value="1"/>
</dbReference>
<feature type="domain" description="EGF-like" evidence="15">
    <location>
        <begin position="1327"/>
        <end position="1359"/>
    </location>
</feature>
<evidence type="ECO:0000256" key="9">
    <source>
        <dbReference type="ARBA" id="ARBA00023292"/>
    </source>
</evidence>
<feature type="domain" description="EGF-like" evidence="15">
    <location>
        <begin position="2111"/>
        <end position="2153"/>
    </location>
</feature>
<feature type="domain" description="FAS1" evidence="16">
    <location>
        <begin position="348"/>
        <end position="471"/>
    </location>
</feature>
<evidence type="ECO:0000256" key="13">
    <source>
        <dbReference type="SAM" id="Phobius"/>
    </source>
</evidence>
<feature type="domain" description="EGF-like" evidence="15">
    <location>
        <begin position="1943"/>
        <end position="1983"/>
    </location>
</feature>
<keyword evidence="6 10" id="KW-1015">Disulfide bond</keyword>
<dbReference type="PROSITE" id="PS00022">
    <property type="entry name" value="EGF_1"/>
    <property type="match status" value="7"/>
</dbReference>
<dbReference type="Proteomes" id="UP000472276">
    <property type="component" value="Unassembled WGS sequence"/>
</dbReference>
<dbReference type="GeneID" id="116313733"/>
<evidence type="ECO:0000259" key="15">
    <source>
        <dbReference type="PROSITE" id="PS50026"/>
    </source>
</evidence>
<evidence type="ECO:0000259" key="16">
    <source>
        <dbReference type="PROSITE" id="PS50213"/>
    </source>
</evidence>
<reference evidence="18" key="1">
    <citation type="submission" date="2025-08" db="UniProtKB">
        <authorList>
            <consortium name="Ensembl"/>
        </authorList>
    </citation>
    <scope>IDENTIFICATION</scope>
</reference>
<keyword evidence="19" id="KW-1185">Reference proteome</keyword>
<feature type="domain" description="EGF-like" evidence="15">
    <location>
        <begin position="839"/>
        <end position="881"/>
    </location>
</feature>
<evidence type="ECO:0000256" key="3">
    <source>
        <dbReference type="ARBA" id="ARBA00022692"/>
    </source>
</evidence>
<keyword evidence="5 13" id="KW-0472">Membrane</keyword>
<gene>
    <name evidence="18" type="primary">STAB1</name>
</gene>
<evidence type="ECO:0000313" key="19">
    <source>
        <dbReference type="Proteomes" id="UP000472276"/>
    </source>
</evidence>
<dbReference type="Pfam" id="PF02469">
    <property type="entry name" value="Fasciclin"/>
    <property type="match status" value="7"/>
</dbReference>
<dbReference type="SUPFAM" id="SSF57196">
    <property type="entry name" value="EGF/Laminin"/>
    <property type="match status" value="2"/>
</dbReference>
<keyword evidence="2 10" id="KW-0245">EGF-like domain</keyword>
<dbReference type="InterPro" id="IPR002049">
    <property type="entry name" value="LE_dom"/>
</dbReference>
<dbReference type="Pfam" id="PF12947">
    <property type="entry name" value="EGF_3"/>
    <property type="match status" value="9"/>
</dbReference>
<dbReference type="Gene3D" id="2.10.25.10">
    <property type="entry name" value="Laminin"/>
    <property type="match status" value="10"/>
</dbReference>
<keyword evidence="7" id="KW-0675">Receptor</keyword>
<dbReference type="SUPFAM" id="SSF56436">
    <property type="entry name" value="C-type lectin-like"/>
    <property type="match status" value="1"/>
</dbReference>
<dbReference type="CDD" id="cd00054">
    <property type="entry name" value="EGF_CA"/>
    <property type="match status" value="1"/>
</dbReference>
<dbReference type="FunFam" id="2.30.180.10:FF:000014">
    <property type="entry name" value="Stabilin 1"/>
    <property type="match status" value="1"/>
</dbReference>
<dbReference type="Gene3D" id="3.10.100.10">
    <property type="entry name" value="Mannose-Binding Protein A, subunit A"/>
    <property type="match status" value="1"/>
</dbReference>
<dbReference type="Gene3D" id="2.30.180.10">
    <property type="entry name" value="FAS1 domain"/>
    <property type="match status" value="7"/>
</dbReference>
<feature type="domain" description="FAS1" evidence="16">
    <location>
        <begin position="1108"/>
        <end position="1235"/>
    </location>
</feature>
<feature type="domain" description="FAS1" evidence="16">
    <location>
        <begin position="1572"/>
        <end position="1699"/>
    </location>
</feature>
<dbReference type="PROSITE" id="PS50026">
    <property type="entry name" value="EGF_3"/>
    <property type="match status" value="15"/>
</dbReference>
<dbReference type="Pfam" id="PF24887">
    <property type="entry name" value="EGF_STAB1-2"/>
    <property type="match status" value="2"/>
</dbReference>
<feature type="domain" description="Link" evidence="17">
    <location>
        <begin position="2187"/>
        <end position="2280"/>
    </location>
</feature>
<name>A0A668VJ32_OREAU</name>
<feature type="domain" description="EGF-like" evidence="15">
    <location>
        <begin position="1407"/>
        <end position="1446"/>
    </location>
</feature>
<keyword evidence="9" id="KW-0424">Laminin EGF-like domain</keyword>
<dbReference type="InterPro" id="IPR000538">
    <property type="entry name" value="Link_dom"/>
</dbReference>
<comment type="subcellular location">
    <subcellularLocation>
        <location evidence="1">Membrane</location>
        <topology evidence="1">Single-pass type I membrane protein</topology>
    </subcellularLocation>
</comment>
<feature type="disulfide bond" evidence="10">
    <location>
        <begin position="126"/>
        <end position="135"/>
    </location>
</feature>
<evidence type="ECO:0000256" key="2">
    <source>
        <dbReference type="ARBA" id="ARBA00022536"/>
    </source>
</evidence>
<dbReference type="CDD" id="cd00055">
    <property type="entry name" value="EGF_Lam"/>
    <property type="match status" value="1"/>
</dbReference>
<feature type="transmembrane region" description="Helical" evidence="13">
    <location>
        <begin position="2454"/>
        <end position="2475"/>
    </location>
</feature>
<feature type="domain" description="EGF-like" evidence="15">
    <location>
        <begin position="104"/>
        <end position="136"/>
    </location>
</feature>
<dbReference type="RefSeq" id="XP_039467960.1">
    <property type="nucleotide sequence ID" value="XM_039612026.1"/>
</dbReference>
<feature type="disulfide bond" evidence="10">
    <location>
        <begin position="2017"/>
        <end position="2026"/>
    </location>
</feature>
<keyword evidence="14" id="KW-0732">Signal</keyword>
<organism evidence="18 19">
    <name type="scientific">Oreochromis aureus</name>
    <name type="common">Israeli tilapia</name>
    <name type="synonym">Chromis aureus</name>
    <dbReference type="NCBI Taxonomy" id="47969"/>
    <lineage>
        <taxon>Eukaryota</taxon>
        <taxon>Metazoa</taxon>
        <taxon>Chordata</taxon>
        <taxon>Craniata</taxon>
        <taxon>Vertebrata</taxon>
        <taxon>Euteleostomi</taxon>
        <taxon>Actinopterygii</taxon>
        <taxon>Neopterygii</taxon>
        <taxon>Teleostei</taxon>
        <taxon>Neoteleostei</taxon>
        <taxon>Acanthomorphata</taxon>
        <taxon>Ovalentaria</taxon>
        <taxon>Cichlomorphae</taxon>
        <taxon>Cichliformes</taxon>
        <taxon>Cichlidae</taxon>
        <taxon>African cichlids</taxon>
        <taxon>Pseudocrenilabrinae</taxon>
        <taxon>Oreochromini</taxon>
        <taxon>Oreochromis</taxon>
    </lineage>
</organism>
<dbReference type="Gene3D" id="2.170.300.10">
    <property type="entry name" value="Tie2 ligand-binding domain superfamily"/>
    <property type="match status" value="2"/>
</dbReference>
<feature type="domain" description="EGF-like" evidence="15">
    <location>
        <begin position="1447"/>
        <end position="1488"/>
    </location>
</feature>
<dbReference type="PROSITE" id="PS01186">
    <property type="entry name" value="EGF_2"/>
    <property type="match status" value="15"/>
</dbReference>
<feature type="domain" description="EGF-like" evidence="15">
    <location>
        <begin position="1531"/>
        <end position="1572"/>
    </location>
</feature>
<dbReference type="SUPFAM" id="SSF82153">
    <property type="entry name" value="FAS1 domain"/>
    <property type="match status" value="7"/>
</dbReference>
<comment type="caution">
    <text evidence="10">Lacks conserved residue(s) required for the propagation of feature annotation.</text>
</comment>
<dbReference type="Ensembl" id="ENSOABT00000053194.2">
    <property type="protein sequence ID" value="ENSOABP00000051865.2"/>
    <property type="gene ID" value="ENSOABG00000023027.2"/>
</dbReference>
<feature type="disulfide bond" evidence="10">
    <location>
        <begin position="1973"/>
        <end position="1982"/>
    </location>
</feature>
<evidence type="ECO:0000256" key="4">
    <source>
        <dbReference type="ARBA" id="ARBA00022989"/>
    </source>
</evidence>
<feature type="region of interest" description="Disordered" evidence="12">
    <location>
        <begin position="2522"/>
        <end position="2542"/>
    </location>
</feature>
<feature type="disulfide bond" evidence="11">
    <location>
        <begin position="2209"/>
        <end position="2278"/>
    </location>
</feature>
<proteinExistence type="predicted"/>
<dbReference type="InterPro" id="IPR016186">
    <property type="entry name" value="C-type_lectin-like/link_sf"/>
</dbReference>
<dbReference type="SMART" id="SM00181">
    <property type="entry name" value="EGF"/>
    <property type="match status" value="23"/>
</dbReference>
<feature type="disulfide bond" evidence="10">
    <location>
        <begin position="171"/>
        <end position="180"/>
    </location>
</feature>
<accession>A0A668VJ32</accession>
<dbReference type="FunFam" id="2.30.180.10:FF:000005">
    <property type="entry name" value="Stabilin 2"/>
    <property type="match status" value="1"/>
</dbReference>
<feature type="disulfide bond" evidence="10">
    <location>
        <begin position="152"/>
        <end position="169"/>
    </location>
</feature>
<dbReference type="InterPro" id="IPR000782">
    <property type="entry name" value="FAS1_domain"/>
</dbReference>
<dbReference type="PROSITE" id="PS50213">
    <property type="entry name" value="FAS1"/>
    <property type="match status" value="7"/>
</dbReference>
<evidence type="ECO:0000256" key="1">
    <source>
        <dbReference type="ARBA" id="ARBA00004479"/>
    </source>
</evidence>
<evidence type="ECO:0000256" key="7">
    <source>
        <dbReference type="ARBA" id="ARBA00023170"/>
    </source>
</evidence>
<feature type="signal peptide" evidence="14">
    <location>
        <begin position="1"/>
        <end position="16"/>
    </location>
</feature>
<feature type="domain" description="FAS1" evidence="16">
    <location>
        <begin position="1713"/>
        <end position="1854"/>
    </location>
</feature>
<dbReference type="SMART" id="SM00180">
    <property type="entry name" value="EGF_Lam"/>
    <property type="match status" value="3"/>
</dbReference>
<evidence type="ECO:0000259" key="17">
    <source>
        <dbReference type="PROSITE" id="PS50963"/>
    </source>
</evidence>
<dbReference type="InterPro" id="IPR036378">
    <property type="entry name" value="FAS1_dom_sf"/>
</dbReference>
<dbReference type="Pfam" id="PF00193">
    <property type="entry name" value="Xlink"/>
    <property type="match status" value="1"/>
</dbReference>
<dbReference type="PROSITE" id="PS01241">
    <property type="entry name" value="LINK_1"/>
    <property type="match status" value="1"/>
</dbReference>
<sequence>MLLLLPLLCLLPSVKQQTPPPGRCDILQRLEVQTDCTSCAAAITASCPRGFSSTGTTHCSYVVNIGSRELQLEGCQHICVKNVMQPKCCQQHWGPLCLSCPSWSGKTCNNNGVCQDGDLGNGTCICNDGFTGFACQECKNPNAYGERCDKVCDCKHGVCNKGPEGDGECLCQPPYTGKNCDQENRRCNNCSPYSYCKGEGDAAVCECLPGYRKTPQNKCASVCSQRDCDVNAQCSSQGLKVSCACKPGYLGDGKICIPQNPCLDNNGGCPLNSTVCVFKGANKSSCACMSGMSPIGGSPESGCQLISACSVGTCDPTARCQTELNGEPRCVCEVDQISDGRRCYGNLMERIMELDRSGSWRGNFTGAISMFEAGCPRLLNYNGPFTAFIPLLKSPLPDLNQETICKNHLILGQYLYKDLTGRDFNLYGGSKLRTKENKRFILLDNPRKLYSVIQQDLPASNGIIHIIDQPITTTDSSPRDEQFADLTVGEILTKDDKYNRFLSLVDNCGAPPPLRGPGPLTVFVPTNQAVDRSRDGSILYMLNDAKYKLQELLRHHVFSQAALTVDDLSTLSRIQTMANQMVKIVASEDGGIVLGEKSIRLMSTNIVASNGIIHMIDGLLYPPSILPILPHRCDVVDSKITVGPCVHCSYLSATQCPEGSTELGSHLSDCEYVTSPLKPSLSKGCAKYCNTTKQVAKCCKGFYGPDCKPCIGGFQHPCYDKGTCSDGIHGNGSCSCQAGWTGIACHICSDPNKHGVNCDEDCRCVHGTCDNRPGTSGVCRRGSCLEGFSGDLCDKTAKPCNADGLLQHCHIHAYCNQTGLAITCVCKDGYEGDGHSCTAINPCLKSNRGDCDTNAECVYAGPGNASCVCAEGWTGDGRVCVEINNCQLESRGGCSPNADCNHIGPGQSDCVCKTGYMGNGKVCDLINPCLKKNGGCHELAKCEKTDGGGHTCTCPDGYAGDGNICYGSLLDELEMNIKMYSFYRLTQSFSPAFKDLNGNLTVLVPTKDALRNMSTADNLFWNSRHHLPYFLRAHVLKGIYSVEDLGSMVGKRLPTLNVPTQWEISNSSGVIQIGKASILTPNLPAINGYLHIIDKILAPPLSDLPPEPPTLMAFLNSSSNFTLFREYVLMYNLSSNLTESFTLLLPTNEAIRQHLSRTNTSILDSDVFKYHVILNELLFPDRLPDGTLKSTLLGSEYQVQFHLDKNNQTVVNDIPLDGSVTVTQNGVIITLPQVLKVRRNRCSKMTYLQVNGRCTDCDGPPRCLFYHKPIKKQFPANMQPNCRYRKRVGSRRKSVPGCLIKCLRTTMDHSCCPGYYGHECFKCPGDVGSWCSNHGVCHDGNHGNGECQCYEGFHGTACEDCEPGRYGVNCSSKCNCANGKCEDGLTGSGRCVCYKGWKGASCSLEIKDDACGGVCDENANCITGPKGTAAVCVCTAGYEGNGTYCKELDLCSQSNGGCSEFAVCTKVAAGMRTCTCKQGYTGDGVVCLEIDGCLVNNGGCHKNAECIRAGPNITSCNCKLGFQGTGRYCFPVNPCRNNNGECSRNARCEYLGMGQRNCTCNRGYIGDGINCRGSTNSEVSSQKENAFFRQMMMMSGISGLYGDGPYTVFVPVEENNSISIVNVWKQNGRIEDLVRSHIVSCEILTSNDLKTTERAVSVSGHTLHFSLKGDSIFINNRSRIVKSDYTTFNGIIHHIDLMLTPYTLEEKPPINPRMMNLTTAASVYGYSGFYQLIKTAGLLPTLNMAVHHPFTMFWPTNKAIESLPLERQLWLIHPLHRDQLAATLKAHIIRNSRVTNVGLPTKFSSFRTMHGSTIKFSCDRSLVGAILINENEARIVDRYLNFENGVAYGIDQLLEPAGLGAFCDTIENRTTYGRCGSCIFPPSCPFKHYDTGKTERCLNFRSRYRSYSYLYDDLDRFSRYGCRRVCSFPSWVQKCCKNHFGRDCQVCSGGLEAPCGKHGDCNDGILGTGTCRCHTGFRGESCEMCAAGFYGPNCTACSCRNQGRCNDGIGGSGQCICKPGWEGDRCQNKIGSIPEECRQCHAQADCLLGVGCLCKPGFQGNGTFCTPEPPPDLCSEYNGGCHVNADCNQTGLVVNCTCRSGYQGDGYSCSPINRCTEEPNGGCSDFASCKFTGPNERECECLPGYIGNGVRCLEKLVPPVDRCLEDNGGCDPVAICKDLHYHENRAGVFHLRSPKGKYQMNFSQADAECKAEGATLATVKQLGDAQQLGMHLCVAGWMDGGKVGYPTRYPSVACGDNHVGLVIYKEPMDQSSKYDAYCYRLRDVSCACPADYVGNGDFCNGVLASVLAKYSNFSIFYKMLLEYSGSSSEGRQLVKFLSHREAEVTLFVPHNTGFAPNQSLSGRDLEYHISANHSRRPFMELKHQTVITSRLGFNLTVTQGNNESSKLVNERLLLEWDIPAVNGIIHIIEAPLTAPPPPSYHDTSTGHAHSSTTVPAILVMLMLVCALAALGCYVFKHKTDAFRFHYFRNDDEDGATGRRPKPTLVSIPNPLYISSRALAEPFEDTNQEVEPEEPPNILDLGH</sequence>
<dbReference type="OMA" id="GCHMHAE"/>
<dbReference type="PROSITE" id="PS50963">
    <property type="entry name" value="LINK_2"/>
    <property type="match status" value="1"/>
</dbReference>
<dbReference type="GO" id="GO:0005540">
    <property type="term" value="F:hyaluronic acid binding"/>
    <property type="evidence" value="ECO:0007669"/>
    <property type="project" value="InterPro"/>
</dbReference>
<feature type="domain" description="EGF-like" evidence="15">
    <location>
        <begin position="882"/>
        <end position="924"/>
    </location>
</feature>
<reference evidence="18" key="2">
    <citation type="submission" date="2025-09" db="UniProtKB">
        <authorList>
            <consortium name="Ensembl"/>
        </authorList>
    </citation>
    <scope>IDENTIFICATION</scope>
</reference>
<feature type="domain" description="EGF-like" evidence="15">
    <location>
        <begin position="2070"/>
        <end position="2110"/>
    </location>
</feature>